<dbReference type="Pfam" id="PF03683">
    <property type="entry name" value="UPF0175"/>
    <property type="match status" value="1"/>
</dbReference>
<dbReference type="InterPro" id="IPR005368">
    <property type="entry name" value="UPF0175"/>
</dbReference>
<organism evidence="1">
    <name type="scientific">Candidatus Thiothrix putei</name>
    <dbReference type="NCBI Taxonomy" id="3080811"/>
    <lineage>
        <taxon>Bacteria</taxon>
        <taxon>Pseudomonadati</taxon>
        <taxon>Pseudomonadota</taxon>
        <taxon>Gammaproteobacteria</taxon>
        <taxon>Thiotrichales</taxon>
        <taxon>Thiotrichaceae</taxon>
        <taxon>Thiothrix</taxon>
    </lineage>
</organism>
<accession>A0AA95KK21</accession>
<gene>
    <name evidence="1" type="ORF">QJT81_03225</name>
</gene>
<protein>
    <submittedName>
        <fullName evidence="1">UPF0175 family protein</fullName>
    </submittedName>
</protein>
<evidence type="ECO:0000313" key="1">
    <source>
        <dbReference type="EMBL" id="WGZ95011.1"/>
    </source>
</evidence>
<dbReference type="Proteomes" id="UP001301326">
    <property type="component" value="Chromosome"/>
</dbReference>
<name>A0AA95KK21_9GAMM</name>
<proteinExistence type="predicted"/>
<dbReference type="EMBL" id="CP124756">
    <property type="protein sequence ID" value="WGZ95011.1"/>
    <property type="molecule type" value="Genomic_DNA"/>
</dbReference>
<reference evidence="1" key="1">
    <citation type="journal article" date="2023" name="Int. J. Mol. Sci.">
        <title>Metagenomics Revealed a New Genus 'Candidatus Thiocaldithrix dubininis' gen. nov., sp. nov. and a New Species 'Candidatus Thiothrix putei' sp. nov. in the Family Thiotrichaceae, Some Members of Which Have Traits of Both Na+- and H+-Motive Energetics.</title>
        <authorList>
            <person name="Ravin N.V."/>
            <person name="Muntyan M.S."/>
            <person name="Smolyakov D.D."/>
            <person name="Rudenko T.S."/>
            <person name="Beletsky A.V."/>
            <person name="Mardanov A.V."/>
            <person name="Grabovich M.Y."/>
        </authorList>
    </citation>
    <scope>NUCLEOTIDE SEQUENCE</scope>
    <source>
        <strain evidence="1">GKL-02</strain>
    </source>
</reference>
<sequence length="88" mass="10233">MQLTLDIPEKYLIFQSPTELVRLLKLNTAIDLYRQGRFSASAAAEFVGDLDRYEFLYECRQRGIEPPQTYESTDELQAEIEMLARKLA</sequence>
<reference evidence="1" key="2">
    <citation type="submission" date="2023-04" db="EMBL/GenBank/DDBJ databases">
        <authorList>
            <person name="Beletskiy A.V."/>
            <person name="Mardanov A.V."/>
            <person name="Ravin N.V."/>
        </authorList>
    </citation>
    <scope>NUCLEOTIDE SEQUENCE</scope>
    <source>
        <strain evidence="1">GKL-02</strain>
    </source>
</reference>
<dbReference type="AlphaFoldDB" id="A0AA95KK21"/>
<dbReference type="KEGG" id="tput:QJT81_03225"/>